<name>F6D802_METPW</name>
<protein>
    <submittedName>
        <fullName evidence="1">Uncharacterized protein</fullName>
    </submittedName>
</protein>
<sequence length="177" mass="21047">MLEMLDKRELSKIELFDEIRRESEISTSDKTLNESLMSLLKENEIYITGYDFDIYDGVKRIQSIRTEGLVFGRVKLNFVEIENLIAQLETTDVETVKKASYKLKMLFRKKFEELEYKNISEGITEDFDAFFNRTIYYIKSQKKEQKDSLWNKLAWSLSNDNGSDDIFLNIINYVKYH</sequence>
<dbReference type="HOGENOM" id="CLU_1514638_0_0_2"/>
<dbReference type="Proteomes" id="UP000009231">
    <property type="component" value="Chromosome"/>
</dbReference>
<gene>
    <name evidence="1" type="ordered locus">MSWAN_1511</name>
</gene>
<keyword evidence="2" id="KW-1185">Reference proteome</keyword>
<organism evidence="1 2">
    <name type="scientific">Methanobacterium paludis (strain DSM 25820 / JCM 18151 / SWAN1)</name>
    <dbReference type="NCBI Taxonomy" id="868131"/>
    <lineage>
        <taxon>Archaea</taxon>
        <taxon>Methanobacteriati</taxon>
        <taxon>Methanobacteriota</taxon>
        <taxon>Methanomada group</taxon>
        <taxon>Methanobacteria</taxon>
        <taxon>Methanobacteriales</taxon>
        <taxon>Methanobacteriaceae</taxon>
        <taxon>Methanobacterium</taxon>
    </lineage>
</organism>
<dbReference type="eggNOG" id="arCOG10264">
    <property type="taxonomic scope" value="Archaea"/>
</dbReference>
<dbReference type="AlphaFoldDB" id="F6D802"/>
<dbReference type="KEGG" id="mew:MSWAN_1511"/>
<dbReference type="EMBL" id="CP002772">
    <property type="protein sequence ID" value="AEG18525.1"/>
    <property type="molecule type" value="Genomic_DNA"/>
</dbReference>
<evidence type="ECO:0000313" key="1">
    <source>
        <dbReference type="EMBL" id="AEG18525.1"/>
    </source>
</evidence>
<reference evidence="1 2" key="1">
    <citation type="journal article" date="2014" name="Int. J. Syst. Evol. Microbiol.">
        <title>Methanobacterium paludis sp. nov. and a novel strain of Methanobacterium lacus isolated from northern peatlands.</title>
        <authorList>
            <person name="Cadillo-Quiroz H."/>
            <person name="Brauer S.L."/>
            <person name="Goodson N."/>
            <person name="Yavitt J.B."/>
            <person name="Zinder S.H."/>
        </authorList>
    </citation>
    <scope>NUCLEOTIDE SEQUENCE [LARGE SCALE GENOMIC DNA]</scope>
    <source>
        <strain evidence="2">DSM 25820 / JCM 18151 / SWAN1</strain>
    </source>
</reference>
<accession>F6D802</accession>
<proteinExistence type="predicted"/>
<evidence type="ECO:0000313" key="2">
    <source>
        <dbReference type="Proteomes" id="UP000009231"/>
    </source>
</evidence>